<feature type="compositionally biased region" description="Basic and acidic residues" evidence="1">
    <location>
        <begin position="276"/>
        <end position="299"/>
    </location>
</feature>
<dbReference type="AlphaFoldDB" id="A0A8S9FBU4"/>
<feature type="domain" description="Zinc knuckle CX2CX4HX4C" evidence="2">
    <location>
        <begin position="61"/>
        <end position="98"/>
    </location>
</feature>
<feature type="region of interest" description="Disordered" evidence="1">
    <location>
        <begin position="130"/>
        <end position="157"/>
    </location>
</feature>
<feature type="region of interest" description="Disordered" evidence="1">
    <location>
        <begin position="404"/>
        <end position="442"/>
    </location>
</feature>
<protein>
    <recommendedName>
        <fullName evidence="2">Zinc knuckle CX2CX4HX4C domain-containing protein</fullName>
    </recommendedName>
</protein>
<accession>A0A8S9FBU4</accession>
<feature type="compositionally biased region" description="Basic and acidic residues" evidence="1">
    <location>
        <begin position="192"/>
        <end position="221"/>
    </location>
</feature>
<evidence type="ECO:0000259" key="2">
    <source>
        <dbReference type="Pfam" id="PF14392"/>
    </source>
</evidence>
<dbReference type="Pfam" id="PF14392">
    <property type="entry name" value="zf-CCHC_4"/>
    <property type="match status" value="1"/>
</dbReference>
<name>A0A8S9FBU4_BRACR</name>
<organism evidence="3">
    <name type="scientific">Brassica cretica</name>
    <name type="common">Mustard</name>
    <dbReference type="NCBI Taxonomy" id="69181"/>
    <lineage>
        <taxon>Eukaryota</taxon>
        <taxon>Viridiplantae</taxon>
        <taxon>Streptophyta</taxon>
        <taxon>Embryophyta</taxon>
        <taxon>Tracheophyta</taxon>
        <taxon>Spermatophyta</taxon>
        <taxon>Magnoliopsida</taxon>
        <taxon>eudicotyledons</taxon>
        <taxon>Gunneridae</taxon>
        <taxon>Pentapetalae</taxon>
        <taxon>rosids</taxon>
        <taxon>malvids</taxon>
        <taxon>Brassicales</taxon>
        <taxon>Brassicaceae</taxon>
        <taxon>Brassiceae</taxon>
        <taxon>Brassica</taxon>
    </lineage>
</organism>
<feature type="region of interest" description="Disordered" evidence="1">
    <location>
        <begin position="184"/>
        <end position="240"/>
    </location>
</feature>
<sequence>MPPSTRRNSVTQSHKPTVHLQRIGAASEPKAGRPLKGKCVAGRAQPRAEFYRFHLIASLCKRYEFHEGDEAFISLKYEKLFSFCEHCFSFSHGLDDCPLIQKKKEVRENPISRHDDLARSYKGVVINGATDQQGQGRENRDYTGKGKEKMYEEHESKWVKVPEKGGNRHDDLARSYKGVVINGATDQQGQGRENRDYTGKGKEKMYEEHESKWVKVPEKGGNRYHSYRTNHRGDNGGLRHMSSRFDRSRGYNAEENPRFPREVRRGMSPRVGAAVEAREEGEIPQQEKRQITRNDQEKTRESVVDPTIILATVQKVTLESQNVENGLDVINDLLEEGNNEVVDDNMVLDENQSNVLEIVEGSDDGFLNLFDGEVEKKKVVRKGLFKQTAVAGASSKARNIQAIISTRKRATNNTKPATRQGEGAKHHEEKGPSNPKPTSSKS</sequence>
<feature type="compositionally biased region" description="Basic and acidic residues" evidence="1">
    <location>
        <begin position="422"/>
        <end position="431"/>
    </location>
</feature>
<feature type="compositionally biased region" description="Basic and acidic residues" evidence="1">
    <location>
        <begin position="137"/>
        <end position="157"/>
    </location>
</feature>
<comment type="caution">
    <text evidence="3">The sequence shown here is derived from an EMBL/GenBank/DDBJ whole genome shotgun (WGS) entry which is preliminary data.</text>
</comment>
<proteinExistence type="predicted"/>
<feature type="region of interest" description="Disordered" evidence="1">
    <location>
        <begin position="275"/>
        <end position="299"/>
    </location>
</feature>
<dbReference type="InterPro" id="IPR025836">
    <property type="entry name" value="Zn_knuckle_CX2CX4HX4C"/>
</dbReference>
<reference evidence="3" key="1">
    <citation type="submission" date="2019-12" db="EMBL/GenBank/DDBJ databases">
        <title>Genome sequencing and annotation of Brassica cretica.</title>
        <authorList>
            <person name="Studholme D.J."/>
            <person name="Sarris P.F."/>
        </authorList>
    </citation>
    <scope>NUCLEOTIDE SEQUENCE</scope>
    <source>
        <strain evidence="3">PFS-102/07</strain>
        <tissue evidence="3">Leaf</tissue>
    </source>
</reference>
<evidence type="ECO:0000313" key="3">
    <source>
        <dbReference type="EMBL" id="KAF2530730.1"/>
    </source>
</evidence>
<evidence type="ECO:0000256" key="1">
    <source>
        <dbReference type="SAM" id="MobiDB-lite"/>
    </source>
</evidence>
<gene>
    <name evidence="3" type="ORF">F2Q70_00029511</name>
</gene>
<dbReference type="EMBL" id="QGKY02002305">
    <property type="protein sequence ID" value="KAF2530730.1"/>
    <property type="molecule type" value="Genomic_DNA"/>
</dbReference>